<accession>A0A4U8QFF7</accession>
<evidence type="ECO:0000256" key="5">
    <source>
        <dbReference type="ARBA" id="ARBA00022842"/>
    </source>
</evidence>
<dbReference type="PANTHER" id="PTHR34047:SF7">
    <property type="entry name" value="RNA-DIRECTED DNA POLYMERASE"/>
    <property type="match status" value="1"/>
</dbReference>
<evidence type="ECO:0000256" key="1">
    <source>
        <dbReference type="ARBA" id="ARBA00012493"/>
    </source>
</evidence>
<dbReference type="GO" id="GO:0003964">
    <property type="term" value="F:RNA-directed DNA polymerase activity"/>
    <property type="evidence" value="ECO:0007669"/>
    <property type="project" value="UniProtKB-KW"/>
</dbReference>
<comment type="similarity">
    <text evidence="8">Belongs to the bacterial reverse transcriptase family.</text>
</comment>
<evidence type="ECO:0000256" key="3">
    <source>
        <dbReference type="ARBA" id="ARBA00022695"/>
    </source>
</evidence>
<dbReference type="STRING" id="180332.GCA_000797495_01370"/>
<evidence type="ECO:0000256" key="6">
    <source>
        <dbReference type="ARBA" id="ARBA00022918"/>
    </source>
</evidence>
<feature type="domain" description="Reverse transcriptase" evidence="10">
    <location>
        <begin position="36"/>
        <end position="247"/>
    </location>
</feature>
<dbReference type="EMBL" id="QGQD01000054">
    <property type="protein sequence ID" value="TLD00516.1"/>
    <property type="molecule type" value="Genomic_DNA"/>
</dbReference>
<dbReference type="PROSITE" id="PS50878">
    <property type="entry name" value="RT_POL"/>
    <property type="match status" value="1"/>
</dbReference>
<dbReference type="RefSeq" id="WP_138002593.1">
    <property type="nucleotide sequence ID" value="NZ_QGQD01000054.1"/>
</dbReference>
<dbReference type="GO" id="GO:0051607">
    <property type="term" value="P:defense response to virus"/>
    <property type="evidence" value="ECO:0007669"/>
    <property type="project" value="UniProtKB-KW"/>
</dbReference>
<dbReference type="CDD" id="cd03487">
    <property type="entry name" value="RT_Bac_retron_II"/>
    <property type="match status" value="1"/>
</dbReference>
<name>A0A4U8QFF7_9FIRM</name>
<organism evidence="11 12">
    <name type="scientific">Robinsoniella peoriensis</name>
    <dbReference type="NCBI Taxonomy" id="180332"/>
    <lineage>
        <taxon>Bacteria</taxon>
        <taxon>Bacillati</taxon>
        <taxon>Bacillota</taxon>
        <taxon>Clostridia</taxon>
        <taxon>Lachnospirales</taxon>
        <taxon>Lachnospiraceae</taxon>
        <taxon>Robinsoniella</taxon>
    </lineage>
</organism>
<keyword evidence="4" id="KW-0479">Metal-binding</keyword>
<dbReference type="GO" id="GO:0046872">
    <property type="term" value="F:metal ion binding"/>
    <property type="evidence" value="ECO:0007669"/>
    <property type="project" value="UniProtKB-KW"/>
</dbReference>
<dbReference type="PRINTS" id="PR00866">
    <property type="entry name" value="RNADNAPOLMS"/>
</dbReference>
<evidence type="ECO:0000313" key="11">
    <source>
        <dbReference type="EMBL" id="TLD00516.1"/>
    </source>
</evidence>
<dbReference type="InterPro" id="IPR000123">
    <property type="entry name" value="Reverse_transcriptase_msDNA"/>
</dbReference>
<gene>
    <name evidence="11" type="ORF">DSM106044_02649</name>
</gene>
<dbReference type="InterPro" id="IPR051083">
    <property type="entry name" value="GrpII_Intron_Splice-Mob/Def"/>
</dbReference>
<dbReference type="PANTHER" id="PTHR34047">
    <property type="entry name" value="NUCLEAR INTRON MATURASE 1, MITOCHONDRIAL-RELATED"/>
    <property type="match status" value="1"/>
</dbReference>
<evidence type="ECO:0000259" key="10">
    <source>
        <dbReference type="PROSITE" id="PS50878"/>
    </source>
</evidence>
<dbReference type="InterPro" id="IPR043502">
    <property type="entry name" value="DNA/RNA_pol_sf"/>
</dbReference>
<evidence type="ECO:0000313" key="12">
    <source>
        <dbReference type="Proteomes" id="UP000306509"/>
    </source>
</evidence>
<dbReference type="EC" id="2.7.7.49" evidence="1"/>
<proteinExistence type="inferred from homology"/>
<comment type="caution">
    <text evidence="11">The sequence shown here is derived from an EMBL/GenBank/DDBJ whole genome shotgun (WGS) entry which is preliminary data.</text>
</comment>
<dbReference type="SUPFAM" id="SSF56672">
    <property type="entry name" value="DNA/RNA polymerases"/>
    <property type="match status" value="1"/>
</dbReference>
<protein>
    <recommendedName>
        <fullName evidence="1">RNA-directed DNA polymerase</fullName>
        <ecNumber evidence="1">2.7.7.49</ecNumber>
    </recommendedName>
</protein>
<keyword evidence="3" id="KW-0548">Nucleotidyltransferase</keyword>
<sequence length="328" mass="37656">MGDHRLWKYCTAEHCRQLITEFQLFGEINWPEERQIACLYALSNHIPSHYRTAKIPKRDGTCRQLCIPDTLLKMVQRNILHHILDPIPVSSCATAYRKGVSLISNVSGHVGQEKILKLDIHDFFGNIPFILVYQRVFHSYRFPPAVGTLLTHLCCYEGCLPQGAPTSAAISNIVMMPFDEYMGEWCAKRGITYTRYCDDMTFSGSFEAYKVKNKVRGFLQVIGLELNEKKTKLLLAGQRQTVTGIVVNCKPQVSGEYRRKLRQEIYYCCKFGAASHLQHVQDQKYGTDATENIRYLQKLLGKINFVLQVNPEDKYFKTARESLKNLVT</sequence>
<evidence type="ECO:0000256" key="2">
    <source>
        <dbReference type="ARBA" id="ARBA00022679"/>
    </source>
</evidence>
<dbReference type="AlphaFoldDB" id="A0A4U8QFF7"/>
<keyword evidence="7" id="KW-0051">Antiviral defense</keyword>
<keyword evidence="12" id="KW-1185">Reference proteome</keyword>
<keyword evidence="5" id="KW-0460">Magnesium</keyword>
<evidence type="ECO:0000256" key="7">
    <source>
        <dbReference type="ARBA" id="ARBA00023118"/>
    </source>
</evidence>
<reference evidence="11 12" key="1">
    <citation type="journal article" date="2019" name="Anaerobe">
        <title>Detection of Robinsoniella peoriensis in multiple bone samples of a trauma patient.</title>
        <authorList>
            <person name="Schrottner P."/>
            <person name="Hartwich K."/>
            <person name="Bunk B."/>
            <person name="Schober I."/>
            <person name="Helbig S."/>
            <person name="Rudolph W.W."/>
            <person name="Gunzer F."/>
        </authorList>
    </citation>
    <scope>NUCLEOTIDE SEQUENCE [LARGE SCALE GENOMIC DNA]</scope>
    <source>
        <strain evidence="11 12">DSM 106044</strain>
    </source>
</reference>
<dbReference type="Pfam" id="PF00078">
    <property type="entry name" value="RVT_1"/>
    <property type="match status" value="1"/>
</dbReference>
<dbReference type="Proteomes" id="UP000306509">
    <property type="component" value="Unassembled WGS sequence"/>
</dbReference>
<keyword evidence="2" id="KW-0808">Transferase</keyword>
<evidence type="ECO:0000256" key="4">
    <source>
        <dbReference type="ARBA" id="ARBA00022723"/>
    </source>
</evidence>
<evidence type="ECO:0000256" key="8">
    <source>
        <dbReference type="ARBA" id="ARBA00034120"/>
    </source>
</evidence>
<dbReference type="GO" id="GO:0003723">
    <property type="term" value="F:RNA binding"/>
    <property type="evidence" value="ECO:0007669"/>
    <property type="project" value="InterPro"/>
</dbReference>
<dbReference type="InterPro" id="IPR000477">
    <property type="entry name" value="RT_dom"/>
</dbReference>
<keyword evidence="6 11" id="KW-0695">RNA-directed DNA polymerase</keyword>
<comment type="catalytic activity">
    <reaction evidence="9">
        <text>DNA(n) + a 2'-deoxyribonucleoside 5'-triphosphate = DNA(n+1) + diphosphate</text>
        <dbReference type="Rhea" id="RHEA:22508"/>
        <dbReference type="Rhea" id="RHEA-COMP:17339"/>
        <dbReference type="Rhea" id="RHEA-COMP:17340"/>
        <dbReference type="ChEBI" id="CHEBI:33019"/>
        <dbReference type="ChEBI" id="CHEBI:61560"/>
        <dbReference type="ChEBI" id="CHEBI:173112"/>
        <dbReference type="EC" id="2.7.7.49"/>
    </reaction>
</comment>
<evidence type="ECO:0000256" key="9">
    <source>
        <dbReference type="ARBA" id="ARBA00048173"/>
    </source>
</evidence>